<dbReference type="SUPFAM" id="SSF46785">
    <property type="entry name" value="Winged helix' DNA-binding domain"/>
    <property type="match status" value="1"/>
</dbReference>
<dbReference type="CDD" id="cd00090">
    <property type="entry name" value="HTH_ARSR"/>
    <property type="match status" value="1"/>
</dbReference>
<dbReference type="Proteomes" id="UP000716004">
    <property type="component" value="Unassembled WGS sequence"/>
</dbReference>
<evidence type="ECO:0000313" key="4">
    <source>
        <dbReference type="Proteomes" id="UP000716004"/>
    </source>
</evidence>
<dbReference type="SUPFAM" id="SSF52540">
    <property type="entry name" value="P-loop containing nucleoside triphosphate hydrolases"/>
    <property type="match status" value="1"/>
</dbReference>
<dbReference type="EMBL" id="JAGVSJ010000033">
    <property type="protein sequence ID" value="MBX8632528.1"/>
    <property type="molecule type" value="Genomic_DNA"/>
</dbReference>
<dbReference type="InterPro" id="IPR036390">
    <property type="entry name" value="WH_DNA-bd_sf"/>
</dbReference>
<name>A0A8J7YTS5_9ARCH</name>
<dbReference type="GO" id="GO:0005524">
    <property type="term" value="F:ATP binding"/>
    <property type="evidence" value="ECO:0007669"/>
    <property type="project" value="UniProtKB-KW"/>
</dbReference>
<dbReference type="Gene3D" id="3.40.50.300">
    <property type="entry name" value="P-loop containing nucleotide triphosphate hydrolases"/>
    <property type="match status" value="1"/>
</dbReference>
<dbReference type="PANTHER" id="PTHR34704">
    <property type="entry name" value="ATPASE"/>
    <property type="match status" value="1"/>
</dbReference>
<accession>A0A8J7YTS5</accession>
<keyword evidence="3" id="KW-0547">Nucleotide-binding</keyword>
<gene>
    <name evidence="3" type="ORF">J9259_08470</name>
</gene>
<proteinExistence type="predicted"/>
<organism evidence="3 4">
    <name type="scientific">Candidatus Sysuiplasma superficiale</name>
    <dbReference type="NCBI Taxonomy" id="2823368"/>
    <lineage>
        <taxon>Archaea</taxon>
        <taxon>Methanobacteriati</taxon>
        <taxon>Thermoplasmatota</taxon>
        <taxon>Thermoplasmata</taxon>
        <taxon>Candidatus Sysuiplasmatales</taxon>
        <taxon>Candidatus Sysuiplasmataceae</taxon>
        <taxon>Candidatus Sysuiplasma</taxon>
    </lineage>
</organism>
<reference evidence="3" key="1">
    <citation type="submission" date="2021-04" db="EMBL/GenBank/DDBJ databases">
        <title>Genomic insights into ecological role and evolution of a novel Thermoplasmata order Candidatus Sysuiplasmatales.</title>
        <authorList>
            <person name="Yuan Y."/>
        </authorList>
    </citation>
    <scope>NUCLEOTIDE SEQUENCE</scope>
    <source>
        <strain evidence="3">YP2-bin.285</strain>
    </source>
</reference>
<dbReference type="InterPro" id="IPR004256">
    <property type="entry name" value="DUF234"/>
</dbReference>
<dbReference type="Pfam" id="PF01637">
    <property type="entry name" value="ATPase_2"/>
    <property type="match status" value="1"/>
</dbReference>
<feature type="domain" description="ATPase" evidence="1">
    <location>
        <begin position="2"/>
        <end position="198"/>
    </location>
</feature>
<keyword evidence="3" id="KW-0067">ATP-binding</keyword>
<protein>
    <submittedName>
        <fullName evidence="3">ATP-binding protein</fullName>
    </submittedName>
</protein>
<comment type="caution">
    <text evidence="3">The sequence shown here is derived from an EMBL/GenBank/DDBJ whole genome shotgun (WGS) entry which is preliminary data.</text>
</comment>
<dbReference type="InterPro" id="IPR027417">
    <property type="entry name" value="P-loop_NTPase"/>
</dbReference>
<sequence length="446" mass="51294">MFVDREFERKTLQDMYDRLGAQFIFIYGRRRIGKTELIKNFMSGKKGVYFFAQDEDLRIELDRLSESMSKQLGKFVRFNDWDGFFSALAKEAGKRLVFSIDEFTYWIEQQPGILSIFQRGWDEYLKDTKIFLICSGSLVSLIENSMKYGSPLYGRRTGQIRVSALSHNSLTDFFPSYSLEEIVQTYSVCGGIPFYLSTFDSTISPEKNIDTIVFNKAGILYEEAEWLLSAEVREPLIYINIIAAIESGATTYSEIADRSKVSITNLGKYLKVLTEMGILKRESPAIGNARPVYIVADNYVRFWSRFVFPNRENIEIGNFSLDDVRSQFNQYVSETFELIARESIPQLYRQKLVPFSGKVGRYWKDEVEIDVVCVAAERLMALEVKWKNLDSDEANKLIDQMKSILGTENAVYGVIARSIKDKEKVDGPAIELHDLFPGTTSKHRKQ</sequence>
<dbReference type="InterPro" id="IPR011991">
    <property type="entry name" value="ArsR-like_HTH"/>
</dbReference>
<dbReference type="Pfam" id="PF03008">
    <property type="entry name" value="DUF234"/>
    <property type="match status" value="1"/>
</dbReference>
<evidence type="ECO:0000313" key="3">
    <source>
        <dbReference type="EMBL" id="MBX8632528.1"/>
    </source>
</evidence>
<dbReference type="AlphaFoldDB" id="A0A8J7YTS5"/>
<feature type="domain" description="DUF234" evidence="2">
    <location>
        <begin position="303"/>
        <end position="396"/>
    </location>
</feature>
<dbReference type="InterPro" id="IPR011579">
    <property type="entry name" value="ATPase_dom"/>
</dbReference>
<evidence type="ECO:0000259" key="1">
    <source>
        <dbReference type="Pfam" id="PF01637"/>
    </source>
</evidence>
<evidence type="ECO:0000259" key="2">
    <source>
        <dbReference type="Pfam" id="PF03008"/>
    </source>
</evidence>
<dbReference type="PANTHER" id="PTHR34704:SF1">
    <property type="entry name" value="ATPASE"/>
    <property type="match status" value="1"/>
</dbReference>